<proteinExistence type="predicted"/>
<organism evidence="2 3">
    <name type="scientific">Linnemannia gamsii</name>
    <dbReference type="NCBI Taxonomy" id="64522"/>
    <lineage>
        <taxon>Eukaryota</taxon>
        <taxon>Fungi</taxon>
        <taxon>Fungi incertae sedis</taxon>
        <taxon>Mucoromycota</taxon>
        <taxon>Mortierellomycotina</taxon>
        <taxon>Mortierellomycetes</taxon>
        <taxon>Mortierellales</taxon>
        <taxon>Mortierellaceae</taxon>
        <taxon>Linnemannia</taxon>
    </lineage>
</organism>
<dbReference type="Proteomes" id="UP000823405">
    <property type="component" value="Unassembled WGS sequence"/>
</dbReference>
<evidence type="ECO:0000256" key="1">
    <source>
        <dbReference type="SAM" id="MobiDB-lite"/>
    </source>
</evidence>
<sequence length="384" mass="43756">MAPTATVTRSQEVTLKIEAPLLDDQATSSMQTAALEGNSFWSVTLLRLNTTLRVSSSWSRQQHMDLTKYAWMNIIPHSKNFSICQTGVSRSGVTNGNVNQCVIDIDKVIDDGMYRFDIVFSTAKEIARKMVSPPLKNREILPLLLKDPNTVDVCFTFSSDKAHPHIGLWAHRVVLSRFKVFAQLIDEEDSHQRLMVKVDSDKDRNKSTTTIKAESDTESTRTVTNDPSPAPSIDSRAIIIKVDKFPLATFCALLYYIYTDEIDLSVDTDRFVISVTEVGSLFWCDADGQIRLRDHHHHHHPVPIQWPPVDLGSSWKLKDVAWDELLEAADFCDQDVKQMAMRYIVDNVEVFFERGKQDPFLTYKEHPDCHEVLVELMQMKVKKA</sequence>
<reference evidence="2" key="1">
    <citation type="journal article" date="2020" name="Fungal Divers.">
        <title>Resolving the Mortierellaceae phylogeny through synthesis of multi-gene phylogenetics and phylogenomics.</title>
        <authorList>
            <person name="Vandepol N."/>
            <person name="Liber J."/>
            <person name="Desiro A."/>
            <person name="Na H."/>
            <person name="Kennedy M."/>
            <person name="Barry K."/>
            <person name="Grigoriev I.V."/>
            <person name="Miller A.N."/>
            <person name="O'Donnell K."/>
            <person name="Stajich J.E."/>
            <person name="Bonito G."/>
        </authorList>
    </citation>
    <scope>NUCLEOTIDE SEQUENCE</scope>
    <source>
        <strain evidence="2">NVP60</strain>
    </source>
</reference>
<dbReference type="InterPro" id="IPR011333">
    <property type="entry name" value="SKP1/BTB/POZ_sf"/>
</dbReference>
<protein>
    <recommendedName>
        <fullName evidence="4">BTB domain-containing protein</fullName>
    </recommendedName>
</protein>
<comment type="caution">
    <text evidence="2">The sequence shown here is derived from an EMBL/GenBank/DDBJ whole genome shotgun (WGS) entry which is preliminary data.</text>
</comment>
<dbReference type="OrthoDB" id="6359816at2759"/>
<keyword evidence="3" id="KW-1185">Reference proteome</keyword>
<dbReference type="AlphaFoldDB" id="A0A9P6QSI0"/>
<accession>A0A9P6QSI0</accession>
<evidence type="ECO:0008006" key="4">
    <source>
        <dbReference type="Google" id="ProtNLM"/>
    </source>
</evidence>
<dbReference type="SUPFAM" id="SSF54695">
    <property type="entry name" value="POZ domain"/>
    <property type="match status" value="1"/>
</dbReference>
<dbReference type="Gene3D" id="3.30.710.10">
    <property type="entry name" value="Potassium Channel Kv1.1, Chain A"/>
    <property type="match status" value="1"/>
</dbReference>
<dbReference type="EMBL" id="JAAAIN010003562">
    <property type="protein sequence ID" value="KAG0285133.1"/>
    <property type="molecule type" value="Genomic_DNA"/>
</dbReference>
<evidence type="ECO:0000313" key="3">
    <source>
        <dbReference type="Proteomes" id="UP000823405"/>
    </source>
</evidence>
<feature type="region of interest" description="Disordered" evidence="1">
    <location>
        <begin position="205"/>
        <end position="229"/>
    </location>
</feature>
<name>A0A9P6QSI0_9FUNG</name>
<gene>
    <name evidence="2" type="ORF">BGZ97_007922</name>
</gene>
<evidence type="ECO:0000313" key="2">
    <source>
        <dbReference type="EMBL" id="KAG0285133.1"/>
    </source>
</evidence>